<keyword evidence="3" id="KW-1185">Reference proteome</keyword>
<dbReference type="Proteomes" id="UP000199475">
    <property type="component" value="Unassembled WGS sequence"/>
</dbReference>
<name>A0A1G9HXE0_9ACTN</name>
<feature type="transmembrane region" description="Helical" evidence="1">
    <location>
        <begin position="6"/>
        <end position="29"/>
    </location>
</feature>
<feature type="transmembrane region" description="Helical" evidence="1">
    <location>
        <begin position="255"/>
        <end position="276"/>
    </location>
</feature>
<sequence length="281" mass="30593">MGIALVLGMFAGLGLFLVVLGLLPAPVRLGDALASLDRRPPRNVLGPPPTKRRVNLPLTAEQQRLLSMQGRDAGDFFTEKLILGTTGLLLPAVWVLLQVVLGQPLSALPLVWTPVGAVVGYFLPDLRLRRGAAQQRRATNDAIHTFFDLVALERLANASAAQATAAAAEISDAPLFRRISAGIERARMEQVPPWAELRAIAEEWRVPELADFADVMQLEEQGAALAHVLQARVKELRDAHLTRVKIEASEASEQMTLWMTIPAMLLGLAFLTPALLRLTSM</sequence>
<evidence type="ECO:0000256" key="1">
    <source>
        <dbReference type="SAM" id="Phobius"/>
    </source>
</evidence>
<dbReference type="OrthoDB" id="3826732at2"/>
<keyword evidence="1" id="KW-1133">Transmembrane helix</keyword>
<dbReference type="RefSeq" id="WP_093248729.1">
    <property type="nucleotide sequence ID" value="NZ_FNGP01000001.1"/>
</dbReference>
<dbReference type="AlphaFoldDB" id="A0A1G9HXE0"/>
<reference evidence="2 3" key="1">
    <citation type="submission" date="2016-10" db="EMBL/GenBank/DDBJ databases">
        <authorList>
            <person name="de Groot N.N."/>
        </authorList>
    </citation>
    <scope>NUCLEOTIDE SEQUENCE [LARGE SCALE GENOMIC DNA]</scope>
    <source>
        <strain evidence="2 3">CGMCC 1.9159</strain>
    </source>
</reference>
<dbReference type="PANTHER" id="PTHR35007:SF1">
    <property type="entry name" value="PILUS ASSEMBLY PROTEIN"/>
    <property type="match status" value="1"/>
</dbReference>
<keyword evidence="1" id="KW-0812">Transmembrane</keyword>
<dbReference type="STRING" id="686624.SAMN04488242_0571"/>
<organism evidence="2 3">
    <name type="scientific">Tessaracoccus oleiagri</name>
    <dbReference type="NCBI Taxonomy" id="686624"/>
    <lineage>
        <taxon>Bacteria</taxon>
        <taxon>Bacillati</taxon>
        <taxon>Actinomycetota</taxon>
        <taxon>Actinomycetes</taxon>
        <taxon>Propionibacteriales</taxon>
        <taxon>Propionibacteriaceae</taxon>
        <taxon>Tessaracoccus</taxon>
    </lineage>
</organism>
<accession>A0A1G9HXE0</accession>
<protein>
    <submittedName>
        <fullName evidence="2">Flp pilus assembly protein TadB</fullName>
    </submittedName>
</protein>
<evidence type="ECO:0000313" key="3">
    <source>
        <dbReference type="Proteomes" id="UP000199475"/>
    </source>
</evidence>
<dbReference type="PANTHER" id="PTHR35007">
    <property type="entry name" value="INTEGRAL MEMBRANE PROTEIN-RELATED"/>
    <property type="match status" value="1"/>
</dbReference>
<keyword evidence="1" id="KW-0472">Membrane</keyword>
<gene>
    <name evidence="2" type="ORF">SAMN04488242_0571</name>
</gene>
<dbReference type="EMBL" id="FNGP01000001">
    <property type="protein sequence ID" value="SDL17243.1"/>
    <property type="molecule type" value="Genomic_DNA"/>
</dbReference>
<proteinExistence type="predicted"/>
<evidence type="ECO:0000313" key="2">
    <source>
        <dbReference type="EMBL" id="SDL17243.1"/>
    </source>
</evidence>